<protein>
    <recommendedName>
        <fullName evidence="5">Aminodeoxychorismate lyase</fullName>
    </recommendedName>
</protein>
<evidence type="ECO:0000256" key="1">
    <source>
        <dbReference type="SAM" id="MobiDB-lite"/>
    </source>
</evidence>
<keyword evidence="2" id="KW-0812">Transmembrane</keyword>
<feature type="transmembrane region" description="Helical" evidence="2">
    <location>
        <begin position="23"/>
        <end position="43"/>
    </location>
</feature>
<dbReference type="STRING" id="357809.Cphy_2681"/>
<dbReference type="EMBL" id="CP000885">
    <property type="protein sequence ID" value="ABX43042.1"/>
    <property type="molecule type" value="Genomic_DNA"/>
</dbReference>
<keyword evidence="2" id="KW-0472">Membrane</keyword>
<organism evidence="3 4">
    <name type="scientific">Lachnoclostridium phytofermentans (strain ATCC 700394 / DSM 18823 / ISDg)</name>
    <name type="common">Clostridium phytofermentans</name>
    <dbReference type="NCBI Taxonomy" id="357809"/>
    <lineage>
        <taxon>Bacteria</taxon>
        <taxon>Bacillati</taxon>
        <taxon>Bacillota</taxon>
        <taxon>Clostridia</taxon>
        <taxon>Lachnospirales</taxon>
        <taxon>Lachnospiraceae</taxon>
    </lineage>
</organism>
<accession>A9KNC5</accession>
<evidence type="ECO:0000313" key="3">
    <source>
        <dbReference type="EMBL" id="ABX43042.1"/>
    </source>
</evidence>
<dbReference type="AlphaFoldDB" id="A9KNC5"/>
<keyword evidence="2" id="KW-1133">Transmembrane helix</keyword>
<dbReference type="Proteomes" id="UP000000370">
    <property type="component" value="Chromosome"/>
</dbReference>
<feature type="compositionally biased region" description="Basic and acidic residues" evidence="1">
    <location>
        <begin position="125"/>
        <end position="145"/>
    </location>
</feature>
<dbReference type="KEGG" id="cpy:Cphy_2681"/>
<evidence type="ECO:0008006" key="5">
    <source>
        <dbReference type="Google" id="ProtNLM"/>
    </source>
</evidence>
<proteinExistence type="predicted"/>
<gene>
    <name evidence="3" type="ordered locus">Cphy_2681</name>
</gene>
<name>A9KNC5_LACP7</name>
<keyword evidence="4" id="KW-1185">Reference proteome</keyword>
<dbReference type="Gene3D" id="3.30.1490.480">
    <property type="entry name" value="Endolytic murein transglycosylase"/>
    <property type="match status" value="1"/>
</dbReference>
<feature type="compositionally biased region" description="Polar residues" evidence="1">
    <location>
        <begin position="150"/>
        <end position="173"/>
    </location>
</feature>
<reference evidence="4" key="1">
    <citation type="submission" date="2007-11" db="EMBL/GenBank/DDBJ databases">
        <title>Complete genome sequence of Clostridium phytofermentans ISDg.</title>
        <authorList>
            <person name="Leschine S.B."/>
            <person name="Warnick T.A."/>
            <person name="Blanchard J.L."/>
            <person name="Schnell D.J."/>
            <person name="Petit E.L."/>
            <person name="LaTouf W.G."/>
            <person name="Copeland A."/>
            <person name="Lucas S."/>
            <person name="Lapidus A."/>
            <person name="Barry K."/>
            <person name="Glavina del Rio T."/>
            <person name="Dalin E."/>
            <person name="Tice H."/>
            <person name="Pitluck S."/>
            <person name="Kiss H."/>
            <person name="Brettin T."/>
            <person name="Bruce D."/>
            <person name="Detter J.C."/>
            <person name="Han C."/>
            <person name="Kuske C."/>
            <person name="Schmutz J."/>
            <person name="Larimer F."/>
            <person name="Land M."/>
            <person name="Hauser L."/>
            <person name="Kyrpides N."/>
            <person name="Kim E.A."/>
            <person name="Richardson P."/>
        </authorList>
    </citation>
    <scope>NUCLEOTIDE SEQUENCE [LARGE SCALE GENOMIC DNA]</scope>
    <source>
        <strain evidence="4">ATCC 700394 / DSM 18823 / ISDg</strain>
    </source>
</reference>
<dbReference type="eggNOG" id="COG1559">
    <property type="taxonomic scope" value="Bacteria"/>
</dbReference>
<feature type="region of interest" description="Disordered" evidence="1">
    <location>
        <begin position="67"/>
        <end position="183"/>
    </location>
</feature>
<dbReference type="HOGENOM" id="CLU_093084_0_0_9"/>
<evidence type="ECO:0000313" key="4">
    <source>
        <dbReference type="Proteomes" id="UP000000370"/>
    </source>
</evidence>
<evidence type="ECO:0000256" key="2">
    <source>
        <dbReference type="SAM" id="Phobius"/>
    </source>
</evidence>
<sequence>MRTFSCLCIEYMPRNGDKMKLKYYMRGIGVGILFSTMVFFIVGNGKPQMTDEQIIKAAKELGMEEKRTVDLSGLNPTPTIVPDGKNEDANHSANATQDGTNDKDNIPSITPGIDGSGVESLDAINDTKKGDENSLDSDESKKDNESSLDNNGSTVDKNSSADNQNSSVDSNASKSEESTDNDSVETITLVIKSGMFSHHVADLCKTLGLVEDAKEFDSYLIKNGYAGKIRTNRYEIPVGASYEDIAGLITIKPRY</sequence>